<evidence type="ECO:0000256" key="1">
    <source>
        <dbReference type="ARBA" id="ARBA00008760"/>
    </source>
</evidence>
<dbReference type="InterPro" id="IPR037147">
    <property type="entry name" value="Ribosomal_bL28_sf"/>
</dbReference>
<dbReference type="Pfam" id="PF00830">
    <property type="entry name" value="Ribosomal_L28"/>
    <property type="match status" value="1"/>
</dbReference>
<dbReference type="PANTHER" id="PTHR39080">
    <property type="entry name" value="50S RIBOSOMAL PROTEIN L28"/>
    <property type="match status" value="1"/>
</dbReference>
<evidence type="ECO:0000256" key="4">
    <source>
        <dbReference type="ARBA" id="ARBA00035174"/>
    </source>
</evidence>
<dbReference type="STRING" id="1802385.A2856_01530"/>
<sequence length="77" mass="8993">MPECIVTGKKPVSGFNVSHSNRHTKRWVYPSVTKRRLMNPATKRMVTVWISNRGLRTLKKWQAEGRVYDLSQMKSEC</sequence>
<dbReference type="Proteomes" id="UP000177885">
    <property type="component" value="Unassembled WGS sequence"/>
</dbReference>
<protein>
    <recommendedName>
        <fullName evidence="4 5">Large ribosomal subunit protein bL28</fullName>
    </recommendedName>
</protein>
<dbReference type="EMBL" id="MGDT01000007">
    <property type="protein sequence ID" value="OGL66360.1"/>
    <property type="molecule type" value="Genomic_DNA"/>
</dbReference>
<dbReference type="InterPro" id="IPR026569">
    <property type="entry name" value="Ribosomal_bL28"/>
</dbReference>
<dbReference type="SUPFAM" id="SSF143800">
    <property type="entry name" value="L28p-like"/>
    <property type="match status" value="1"/>
</dbReference>
<dbReference type="AlphaFoldDB" id="A0A1F7TK60"/>
<dbReference type="HAMAP" id="MF_00373">
    <property type="entry name" value="Ribosomal_bL28"/>
    <property type="match status" value="1"/>
</dbReference>
<evidence type="ECO:0000256" key="3">
    <source>
        <dbReference type="ARBA" id="ARBA00023274"/>
    </source>
</evidence>
<gene>
    <name evidence="5" type="primary">rpmB</name>
    <name evidence="6" type="ORF">A2856_01530</name>
</gene>
<name>A0A1F7TK60_9BACT</name>
<organism evidence="6 7">
    <name type="scientific">Candidatus Uhrbacteria bacterium RIFCSPHIGHO2_01_FULL_63_20</name>
    <dbReference type="NCBI Taxonomy" id="1802385"/>
    <lineage>
        <taxon>Bacteria</taxon>
        <taxon>Candidatus Uhriibacteriota</taxon>
    </lineage>
</organism>
<proteinExistence type="inferred from homology"/>
<keyword evidence="3 5" id="KW-0687">Ribonucleoprotein</keyword>
<dbReference type="InterPro" id="IPR050096">
    <property type="entry name" value="Bacterial_rp_bL28"/>
</dbReference>
<dbReference type="GO" id="GO:0003735">
    <property type="term" value="F:structural constituent of ribosome"/>
    <property type="evidence" value="ECO:0007669"/>
    <property type="project" value="InterPro"/>
</dbReference>
<dbReference type="InterPro" id="IPR034704">
    <property type="entry name" value="Ribosomal_bL28/bL31-like_sf"/>
</dbReference>
<dbReference type="InterPro" id="IPR001383">
    <property type="entry name" value="Ribosomal_bL28_bact-type"/>
</dbReference>
<evidence type="ECO:0000256" key="5">
    <source>
        <dbReference type="HAMAP-Rule" id="MF_00373"/>
    </source>
</evidence>
<dbReference type="GO" id="GO:0005840">
    <property type="term" value="C:ribosome"/>
    <property type="evidence" value="ECO:0007669"/>
    <property type="project" value="UniProtKB-KW"/>
</dbReference>
<evidence type="ECO:0000313" key="6">
    <source>
        <dbReference type="EMBL" id="OGL66360.1"/>
    </source>
</evidence>
<dbReference type="GO" id="GO:1990904">
    <property type="term" value="C:ribonucleoprotein complex"/>
    <property type="evidence" value="ECO:0007669"/>
    <property type="project" value="UniProtKB-KW"/>
</dbReference>
<evidence type="ECO:0000256" key="2">
    <source>
        <dbReference type="ARBA" id="ARBA00022980"/>
    </source>
</evidence>
<keyword evidence="2 5" id="KW-0689">Ribosomal protein</keyword>
<dbReference type="NCBIfam" id="TIGR00009">
    <property type="entry name" value="L28"/>
    <property type="match status" value="1"/>
</dbReference>
<accession>A0A1F7TK60</accession>
<reference evidence="6 7" key="1">
    <citation type="journal article" date="2016" name="Nat. Commun.">
        <title>Thousands of microbial genomes shed light on interconnected biogeochemical processes in an aquifer system.</title>
        <authorList>
            <person name="Anantharaman K."/>
            <person name="Brown C.T."/>
            <person name="Hug L.A."/>
            <person name="Sharon I."/>
            <person name="Castelle C.J."/>
            <person name="Probst A.J."/>
            <person name="Thomas B.C."/>
            <person name="Singh A."/>
            <person name="Wilkins M.J."/>
            <person name="Karaoz U."/>
            <person name="Brodie E.L."/>
            <person name="Williams K.H."/>
            <person name="Hubbard S.S."/>
            <person name="Banfield J.F."/>
        </authorList>
    </citation>
    <scope>NUCLEOTIDE SEQUENCE [LARGE SCALE GENOMIC DNA]</scope>
</reference>
<evidence type="ECO:0000313" key="7">
    <source>
        <dbReference type="Proteomes" id="UP000177885"/>
    </source>
</evidence>
<dbReference type="PANTHER" id="PTHR39080:SF1">
    <property type="entry name" value="LARGE RIBOSOMAL SUBUNIT PROTEIN BL28A"/>
    <property type="match status" value="1"/>
</dbReference>
<comment type="caution">
    <text evidence="6">The sequence shown here is derived from an EMBL/GenBank/DDBJ whole genome shotgun (WGS) entry which is preliminary data.</text>
</comment>
<dbReference type="GO" id="GO:0006412">
    <property type="term" value="P:translation"/>
    <property type="evidence" value="ECO:0007669"/>
    <property type="project" value="UniProtKB-UniRule"/>
</dbReference>
<comment type="similarity">
    <text evidence="1 5">Belongs to the bacterial ribosomal protein bL28 family.</text>
</comment>
<dbReference type="Gene3D" id="2.30.170.40">
    <property type="entry name" value="Ribosomal protein L28/L24"/>
    <property type="match status" value="1"/>
</dbReference>